<proteinExistence type="predicted"/>
<evidence type="ECO:0000313" key="2">
    <source>
        <dbReference type="EMBL" id="OHT03161.1"/>
    </source>
</evidence>
<feature type="compositionally biased region" description="Polar residues" evidence="1">
    <location>
        <begin position="1"/>
        <end position="17"/>
    </location>
</feature>
<protein>
    <submittedName>
        <fullName evidence="2">Uncharacterized protein</fullName>
    </submittedName>
</protein>
<dbReference type="Proteomes" id="UP000179807">
    <property type="component" value="Unassembled WGS sequence"/>
</dbReference>
<dbReference type="GeneID" id="94828035"/>
<comment type="caution">
    <text evidence="2">The sequence shown here is derived from an EMBL/GenBank/DDBJ whole genome shotgun (WGS) entry which is preliminary data.</text>
</comment>
<dbReference type="RefSeq" id="XP_068356297.1">
    <property type="nucleotide sequence ID" value="XM_068493331.1"/>
</dbReference>
<feature type="region of interest" description="Disordered" evidence="1">
    <location>
        <begin position="93"/>
        <end position="121"/>
    </location>
</feature>
<dbReference type="EMBL" id="MLAK01000838">
    <property type="protein sequence ID" value="OHT03161.1"/>
    <property type="molecule type" value="Genomic_DNA"/>
</dbReference>
<keyword evidence="3" id="KW-1185">Reference proteome</keyword>
<name>A0A1J4JVK1_9EUKA</name>
<accession>A0A1J4JVK1</accession>
<feature type="compositionally biased region" description="Low complexity" evidence="1">
    <location>
        <begin position="103"/>
        <end position="121"/>
    </location>
</feature>
<dbReference type="AlphaFoldDB" id="A0A1J4JVK1"/>
<gene>
    <name evidence="2" type="ORF">TRFO_06836</name>
</gene>
<dbReference type="VEuPathDB" id="TrichDB:TRFO_06836"/>
<evidence type="ECO:0000256" key="1">
    <source>
        <dbReference type="SAM" id="MobiDB-lite"/>
    </source>
</evidence>
<feature type="compositionally biased region" description="Basic and acidic residues" evidence="1">
    <location>
        <begin position="24"/>
        <end position="35"/>
    </location>
</feature>
<sequence length="121" mass="13559">MSDSPSGGDSTQRNAQIAPQYETEDQKAARFEEERQQKLAQFKKENMEKEKKMKKMREKLKQKQIEKTKRKLANNPLTVDQVSVYEQNLRRVTGKSVAPVTKSAGSAGSTGSVSRTGKGKI</sequence>
<feature type="region of interest" description="Disordered" evidence="1">
    <location>
        <begin position="1"/>
        <end position="35"/>
    </location>
</feature>
<feature type="region of interest" description="Disordered" evidence="1">
    <location>
        <begin position="48"/>
        <end position="72"/>
    </location>
</feature>
<organism evidence="2 3">
    <name type="scientific">Tritrichomonas foetus</name>
    <dbReference type="NCBI Taxonomy" id="1144522"/>
    <lineage>
        <taxon>Eukaryota</taxon>
        <taxon>Metamonada</taxon>
        <taxon>Parabasalia</taxon>
        <taxon>Tritrichomonadida</taxon>
        <taxon>Tritrichomonadidae</taxon>
        <taxon>Tritrichomonas</taxon>
    </lineage>
</organism>
<reference evidence="2" key="1">
    <citation type="submission" date="2016-10" db="EMBL/GenBank/DDBJ databases">
        <authorList>
            <person name="Benchimol M."/>
            <person name="Almeida L.G."/>
            <person name="Vasconcelos A.T."/>
            <person name="Perreira-Neves A."/>
            <person name="Rosa I.A."/>
            <person name="Tasca T."/>
            <person name="Bogo M.R."/>
            <person name="de Souza W."/>
        </authorList>
    </citation>
    <scope>NUCLEOTIDE SEQUENCE [LARGE SCALE GENOMIC DNA]</scope>
    <source>
        <strain evidence="2">K</strain>
    </source>
</reference>
<evidence type="ECO:0000313" key="3">
    <source>
        <dbReference type="Proteomes" id="UP000179807"/>
    </source>
</evidence>